<dbReference type="Gene3D" id="3.30.1360.200">
    <property type="match status" value="1"/>
</dbReference>
<protein>
    <submittedName>
        <fullName evidence="3">Preprotein translocase subunit SecD</fullName>
    </submittedName>
</protein>
<evidence type="ECO:0000313" key="3">
    <source>
        <dbReference type="EMBL" id="PRP90239.1"/>
    </source>
</evidence>
<reference evidence="3 4" key="1">
    <citation type="submission" date="2018-03" db="EMBL/GenBank/DDBJ databases">
        <title>Draft Genome Sequences of the Obligatory Marine Myxobacteria Enhygromyxa salina SWB005.</title>
        <authorList>
            <person name="Poehlein A."/>
            <person name="Moghaddam J.A."/>
            <person name="Harms H."/>
            <person name="Alanjari M."/>
            <person name="Koenig G.M."/>
            <person name="Daniel R."/>
            <person name="Schaeberle T.F."/>
        </authorList>
    </citation>
    <scope>NUCLEOTIDE SEQUENCE [LARGE SCALE GENOMIC DNA]</scope>
    <source>
        <strain evidence="3 4">SWB005</strain>
    </source>
</reference>
<dbReference type="RefSeq" id="WP_106395796.1">
    <property type="nucleotide sequence ID" value="NZ_PVNK01000290.1"/>
</dbReference>
<accession>A0A2S9XBK7</accession>
<dbReference type="Proteomes" id="UP000237968">
    <property type="component" value="Unassembled WGS sequence"/>
</dbReference>
<evidence type="ECO:0000256" key="1">
    <source>
        <dbReference type="SAM" id="SignalP"/>
    </source>
</evidence>
<sequence length="234" mass="25285">MRTKTHGLLRATALGLALVLFGASCKDRPSADAASERAPVQAALSVAPVVDDHPWVIAFLTEISITRPPGADARLEGRTGTEGLRHPEPIIEAETREALASALSAYEALHPRPPELWPVWQRDPFGPGERVAWRLYFVDRARGFAVDAEARAGIQRHDHGPSVHVQLGPAQSERFAALTQAHVGQRVAVVLENEVVMLPVVMAPILDGDIQLIAKPSQDPELTAPDLLARLTGK</sequence>
<proteinExistence type="predicted"/>
<keyword evidence="1" id="KW-0732">Signal</keyword>
<feature type="chain" id="PRO_5015697408" evidence="1">
    <location>
        <begin position="23"/>
        <end position="234"/>
    </location>
</feature>
<name>A0A2S9XBK7_9BACT</name>
<dbReference type="OrthoDB" id="5512886at2"/>
<evidence type="ECO:0000313" key="4">
    <source>
        <dbReference type="Proteomes" id="UP000237968"/>
    </source>
</evidence>
<dbReference type="PROSITE" id="PS51257">
    <property type="entry name" value="PROKAR_LIPOPROTEIN"/>
    <property type="match status" value="1"/>
</dbReference>
<comment type="caution">
    <text evidence="3">The sequence shown here is derived from an EMBL/GenBank/DDBJ whole genome shotgun (WGS) entry which is preliminary data.</text>
</comment>
<dbReference type="AlphaFoldDB" id="A0A2S9XBK7"/>
<dbReference type="InterPro" id="IPR054384">
    <property type="entry name" value="SecDF_P1_head"/>
</dbReference>
<dbReference type="EMBL" id="PVNK01000290">
    <property type="protein sequence ID" value="PRP90239.1"/>
    <property type="molecule type" value="Genomic_DNA"/>
</dbReference>
<evidence type="ECO:0000259" key="2">
    <source>
        <dbReference type="Pfam" id="PF22599"/>
    </source>
</evidence>
<organism evidence="3 4">
    <name type="scientific">Enhygromyxa salina</name>
    <dbReference type="NCBI Taxonomy" id="215803"/>
    <lineage>
        <taxon>Bacteria</taxon>
        <taxon>Pseudomonadati</taxon>
        <taxon>Myxococcota</taxon>
        <taxon>Polyangia</taxon>
        <taxon>Nannocystales</taxon>
        <taxon>Nannocystaceae</taxon>
        <taxon>Enhygromyxa</taxon>
    </lineage>
</organism>
<keyword evidence="4" id="KW-1185">Reference proteome</keyword>
<feature type="signal peptide" evidence="1">
    <location>
        <begin position="1"/>
        <end position="22"/>
    </location>
</feature>
<feature type="domain" description="SecDF P1 head subdomain" evidence="2">
    <location>
        <begin position="149"/>
        <end position="215"/>
    </location>
</feature>
<gene>
    <name evidence="3" type="ORF">ENSA5_66510</name>
</gene>
<dbReference type="Pfam" id="PF22599">
    <property type="entry name" value="SecDF_P1_head"/>
    <property type="match status" value="1"/>
</dbReference>